<keyword evidence="6" id="KW-1185">Reference proteome</keyword>
<dbReference type="STRING" id="690879.TSACC_2369"/>
<dbReference type="SUPFAM" id="SSF51445">
    <property type="entry name" value="(Trans)glycosidases"/>
    <property type="match status" value="1"/>
</dbReference>
<dbReference type="GO" id="GO:0005829">
    <property type="term" value="C:cytosol"/>
    <property type="evidence" value="ECO:0007669"/>
    <property type="project" value="TreeGrafter"/>
</dbReference>
<dbReference type="InterPro" id="IPR001360">
    <property type="entry name" value="Glyco_hydro_1"/>
</dbReference>
<dbReference type="OrthoDB" id="9765195at2"/>
<proteinExistence type="inferred from homology"/>
<dbReference type="InParanoid" id="A0A146G3D0"/>
<comment type="similarity">
    <text evidence="1 4">Belongs to the glycosyl hydrolase 1 family.</text>
</comment>
<evidence type="ECO:0000256" key="4">
    <source>
        <dbReference type="RuleBase" id="RU003690"/>
    </source>
</evidence>
<dbReference type="InterPro" id="IPR033132">
    <property type="entry name" value="GH_1_N_CS"/>
</dbReference>
<dbReference type="AlphaFoldDB" id="A0A146G3D0"/>
<dbReference type="Pfam" id="PF00232">
    <property type="entry name" value="Glyco_hydro_1"/>
    <property type="match status" value="2"/>
</dbReference>
<dbReference type="Gene3D" id="3.20.20.80">
    <property type="entry name" value="Glycosidases"/>
    <property type="match status" value="1"/>
</dbReference>
<name>A0A146G3D0_TERSA</name>
<dbReference type="InterPro" id="IPR017853">
    <property type="entry name" value="GH"/>
</dbReference>
<evidence type="ECO:0000256" key="3">
    <source>
        <dbReference type="ARBA" id="ARBA00023295"/>
    </source>
</evidence>
<evidence type="ECO:0000313" key="6">
    <source>
        <dbReference type="Proteomes" id="UP000076023"/>
    </source>
</evidence>
<comment type="caution">
    <text evidence="5">The sequence shown here is derived from an EMBL/GenBank/DDBJ whole genome shotgun (WGS) entry which is preliminary data.</text>
</comment>
<organism evidence="5 6">
    <name type="scientific">Terrimicrobium sacchariphilum</name>
    <dbReference type="NCBI Taxonomy" id="690879"/>
    <lineage>
        <taxon>Bacteria</taxon>
        <taxon>Pseudomonadati</taxon>
        <taxon>Verrucomicrobiota</taxon>
        <taxon>Terrimicrobiia</taxon>
        <taxon>Terrimicrobiales</taxon>
        <taxon>Terrimicrobiaceae</taxon>
        <taxon>Terrimicrobium</taxon>
    </lineage>
</organism>
<evidence type="ECO:0000256" key="1">
    <source>
        <dbReference type="ARBA" id="ARBA00010838"/>
    </source>
</evidence>
<gene>
    <name evidence="5" type="ORF">TSACC_2369</name>
</gene>
<dbReference type="RefSeq" id="WP_075077836.1">
    <property type="nucleotide sequence ID" value="NZ_BDCO01000002.1"/>
</dbReference>
<dbReference type="PANTHER" id="PTHR10353">
    <property type="entry name" value="GLYCOSYL HYDROLASE"/>
    <property type="match status" value="1"/>
</dbReference>
<keyword evidence="2" id="KW-0378">Hydrolase</keyword>
<reference evidence="6" key="1">
    <citation type="journal article" date="2017" name="Genome Announc.">
        <title>Draft Genome Sequence of Terrimicrobium sacchariphilum NM-5T, a Facultative Anaerobic Soil Bacterium of the Class Spartobacteria.</title>
        <authorList>
            <person name="Qiu Y.L."/>
            <person name="Tourlousse D.M."/>
            <person name="Matsuura N."/>
            <person name="Ohashi A."/>
            <person name="Sekiguchi Y."/>
        </authorList>
    </citation>
    <scope>NUCLEOTIDE SEQUENCE [LARGE SCALE GENOMIC DNA]</scope>
    <source>
        <strain evidence="6">NM-5</strain>
    </source>
</reference>
<evidence type="ECO:0000256" key="2">
    <source>
        <dbReference type="ARBA" id="ARBA00022801"/>
    </source>
</evidence>
<keyword evidence="3" id="KW-0326">Glycosidase</keyword>
<dbReference type="EMBL" id="BDCO01000002">
    <property type="protein sequence ID" value="GAT31972.1"/>
    <property type="molecule type" value="Genomic_DNA"/>
</dbReference>
<dbReference type="Proteomes" id="UP000076023">
    <property type="component" value="Unassembled WGS sequence"/>
</dbReference>
<dbReference type="PRINTS" id="PR00131">
    <property type="entry name" value="GLHYDRLASE1"/>
</dbReference>
<dbReference type="PANTHER" id="PTHR10353:SF36">
    <property type="entry name" value="LP05116P"/>
    <property type="match status" value="1"/>
</dbReference>
<evidence type="ECO:0000313" key="5">
    <source>
        <dbReference type="EMBL" id="GAT31972.1"/>
    </source>
</evidence>
<dbReference type="PROSITE" id="PS00653">
    <property type="entry name" value="GLYCOSYL_HYDROL_F1_2"/>
    <property type="match status" value="1"/>
</dbReference>
<protein>
    <submittedName>
        <fullName evidence="5">6-phospho-beta-galactosidase</fullName>
    </submittedName>
</protein>
<dbReference type="GO" id="GO:0008422">
    <property type="term" value="F:beta-glucosidase activity"/>
    <property type="evidence" value="ECO:0007669"/>
    <property type="project" value="TreeGrafter"/>
</dbReference>
<dbReference type="GO" id="GO:0016052">
    <property type="term" value="P:carbohydrate catabolic process"/>
    <property type="evidence" value="ECO:0007669"/>
    <property type="project" value="TreeGrafter"/>
</dbReference>
<sequence>MMEKRFLWGVASSGYQCEGGYNSPGDPQNNWSSSEATGRVMRTGEAADFWHRYEEDFERCRQMGLNAFRLSVEWPRVQPSPLLEKSSPPPFDYVALDHYAAMIAACRKHGLEPVVTLQHFTHPAWLGLDAWLDDETPAYFEQFVAVAVRHINDKLVSEHSQEPITYYVTLNEPNMLVLNTYMNRHFPGGGKAGMAVGIVAYNRLLAAHVRAYNAIHDLYEESGWASPQVTMNTFCSDVYWSEMMLLDLLVSRERGIIATDLQTYLRKGSNNLHHAMLKANLPFQTDPFVWLGRFIHLLVNWLAPRHAITDAFQYFLETLAASKRPRVLDYLGLDYYDPFTGHLFRPPSFADLEFKSKSVHGKLMDSLSRKWWDWHVLPEGMHFFCDFYAREYQRPILIAENGMALRRKYDNSVNSPRRDKLTRSEFLRAHVQQVRRLREDGVPLLGYLHWSITDNYEWGTFTPRFGLFTVDFARNAERSVVDHLGDRPAETYAKLVAEDHRIGRP</sequence>
<accession>A0A146G3D0</accession>